<evidence type="ECO:0000313" key="3">
    <source>
        <dbReference type="Proteomes" id="UP000199343"/>
    </source>
</evidence>
<organism evidence="1 3">
    <name type="scientific">Micromonospora peucetia</name>
    <dbReference type="NCBI Taxonomy" id="47871"/>
    <lineage>
        <taxon>Bacteria</taxon>
        <taxon>Bacillati</taxon>
        <taxon>Actinomycetota</taxon>
        <taxon>Actinomycetes</taxon>
        <taxon>Micromonosporales</taxon>
        <taxon>Micromonosporaceae</taxon>
        <taxon>Micromonospora</taxon>
    </lineage>
</organism>
<dbReference type="OrthoDB" id="191189at2"/>
<dbReference type="EMBL" id="FMIC01000002">
    <property type="protein sequence ID" value="SCL71393.1"/>
    <property type="molecule type" value="Genomic_DNA"/>
</dbReference>
<dbReference type="Proteomes" id="UP000199343">
    <property type="component" value="Unassembled WGS sequence"/>
</dbReference>
<dbReference type="AlphaFoldDB" id="A0A1C6VYJ7"/>
<dbReference type="EMBL" id="CP109071">
    <property type="protein sequence ID" value="WSA31607.1"/>
    <property type="molecule type" value="Genomic_DNA"/>
</dbReference>
<keyword evidence="4" id="KW-1185">Reference proteome</keyword>
<name>A0A1C6VYJ7_9ACTN</name>
<dbReference type="Proteomes" id="UP001334804">
    <property type="component" value="Chromosome"/>
</dbReference>
<accession>A0A1C6VYJ7</accession>
<evidence type="ECO:0000313" key="1">
    <source>
        <dbReference type="EMBL" id="SCL71393.1"/>
    </source>
</evidence>
<gene>
    <name evidence="1" type="ORF">GA0070608_4632</name>
    <name evidence="2" type="ORF">OIE14_26320</name>
</gene>
<proteinExistence type="predicted"/>
<sequence>MTGEVRRFAFRFDPAFRPALALLGVRPATAWVDVAPDELVVRFGPWRLRTARRNIVGVAPTGPYRWWRGIGTRLSLADAGVTFASSTVAGLCLRFAQPVPALLPGGLLRHPGVTVTVADPDALARVLAASEGD</sequence>
<evidence type="ECO:0000313" key="4">
    <source>
        <dbReference type="Proteomes" id="UP001334804"/>
    </source>
</evidence>
<reference evidence="2 4" key="2">
    <citation type="submission" date="2022-10" db="EMBL/GenBank/DDBJ databases">
        <title>The complete genomes of actinobacterial strains from the NBC collection.</title>
        <authorList>
            <person name="Joergensen T.S."/>
            <person name="Alvarez Arevalo M."/>
            <person name="Sterndorff E.B."/>
            <person name="Faurdal D."/>
            <person name="Vuksanovic O."/>
            <person name="Mourched A.-S."/>
            <person name="Charusanti P."/>
            <person name="Shaw S."/>
            <person name="Blin K."/>
            <person name="Weber T."/>
        </authorList>
    </citation>
    <scope>NUCLEOTIDE SEQUENCE [LARGE SCALE GENOMIC DNA]</scope>
    <source>
        <strain evidence="2 4">NBC 01809</strain>
    </source>
</reference>
<reference evidence="1 3" key="1">
    <citation type="submission" date="2016-06" db="EMBL/GenBank/DDBJ databases">
        <authorList>
            <person name="Kjaerup R.B."/>
            <person name="Dalgaard T.S."/>
            <person name="Juul-Madsen H.R."/>
        </authorList>
    </citation>
    <scope>NUCLEOTIDE SEQUENCE [LARGE SCALE GENOMIC DNA]</scope>
    <source>
        <strain evidence="1 3">DSM 43363</strain>
    </source>
</reference>
<protein>
    <submittedName>
        <fullName evidence="1">Uncharacterized protein</fullName>
    </submittedName>
</protein>
<evidence type="ECO:0000313" key="2">
    <source>
        <dbReference type="EMBL" id="WSA31607.1"/>
    </source>
</evidence>
<dbReference type="RefSeq" id="WP_091630563.1">
    <property type="nucleotide sequence ID" value="NZ_CP109071.1"/>
</dbReference>